<accession>A0A099I7W6</accession>
<dbReference type="RefSeq" id="WP_044904613.1">
    <property type="nucleotide sequence ID" value="NZ_JQIF01000023.1"/>
</dbReference>
<gene>
    <name evidence="2" type="ORF">CIAN88_05870</name>
</gene>
<dbReference type="Gene3D" id="1.20.5.320">
    <property type="entry name" value="6-Phosphogluconate Dehydrogenase, domain 3"/>
    <property type="match status" value="1"/>
</dbReference>
<organism evidence="2 3">
    <name type="scientific">Clostridium innocuum</name>
    <dbReference type="NCBI Taxonomy" id="1522"/>
    <lineage>
        <taxon>Bacteria</taxon>
        <taxon>Bacillati</taxon>
        <taxon>Bacillota</taxon>
        <taxon>Clostridia</taxon>
        <taxon>Eubacteriales</taxon>
        <taxon>Clostridiaceae</taxon>
        <taxon>Clostridium</taxon>
    </lineage>
</organism>
<sequence>MIKVTRKGLTLTLDAAIIPAQGSADVPVQYINDTDAYEDYIIVPKIGWYKKNGVYSVAIARYSNKVFKIPAEAFGQDGIIFIAIEMTDPKDAAHIEVTQQITARCTPAPNGTVILPSKDKWQKVVADFVKQYMDSEFETPASELIEKQKEQIAYIQNALDTGEFIGPRGPQGIQGIPGEKGEKGERGDSGVITPANGVFTFVGDADGNLYCYYADSAAPPAFEVDENGNIYMDIPG</sequence>
<comment type="caution">
    <text evidence="2">The sequence shown here is derived from an EMBL/GenBank/DDBJ whole genome shotgun (WGS) entry which is preliminary data.</text>
</comment>
<feature type="region of interest" description="Disordered" evidence="1">
    <location>
        <begin position="166"/>
        <end position="190"/>
    </location>
</feature>
<dbReference type="EMBL" id="JQIF01000023">
    <property type="protein sequence ID" value="KGJ54069.1"/>
    <property type="molecule type" value="Genomic_DNA"/>
</dbReference>
<evidence type="ECO:0000313" key="2">
    <source>
        <dbReference type="EMBL" id="KGJ54069.1"/>
    </source>
</evidence>
<feature type="compositionally biased region" description="Basic and acidic residues" evidence="1">
    <location>
        <begin position="179"/>
        <end position="188"/>
    </location>
</feature>
<reference evidence="2 3" key="1">
    <citation type="submission" date="2014-08" db="EMBL/GenBank/DDBJ databases">
        <title>Clostridium innocuum, an unnegligible vancomycin-resistant pathogen causing extra-intestinal infections.</title>
        <authorList>
            <person name="Feng Y."/>
            <person name="Chiu C.-H."/>
        </authorList>
    </citation>
    <scope>NUCLEOTIDE SEQUENCE [LARGE SCALE GENOMIC DNA]</scope>
    <source>
        <strain evidence="2 3">AN88</strain>
    </source>
</reference>
<feature type="compositionally biased region" description="Low complexity" evidence="1">
    <location>
        <begin position="166"/>
        <end position="177"/>
    </location>
</feature>
<evidence type="ECO:0008006" key="4">
    <source>
        <dbReference type="Google" id="ProtNLM"/>
    </source>
</evidence>
<proteinExistence type="predicted"/>
<dbReference type="AlphaFoldDB" id="A0A099I7W6"/>
<evidence type="ECO:0000256" key="1">
    <source>
        <dbReference type="SAM" id="MobiDB-lite"/>
    </source>
</evidence>
<protein>
    <recommendedName>
        <fullName evidence="4">Collagen-like protein</fullName>
    </recommendedName>
</protein>
<evidence type="ECO:0000313" key="3">
    <source>
        <dbReference type="Proteomes" id="UP000030008"/>
    </source>
</evidence>
<name>A0A099I7W6_CLOIN</name>
<dbReference type="Proteomes" id="UP000030008">
    <property type="component" value="Unassembled WGS sequence"/>
</dbReference>